<evidence type="ECO:0000313" key="3">
    <source>
        <dbReference type="Proteomes" id="UP000610303"/>
    </source>
</evidence>
<dbReference type="EMBL" id="BMRJ01000001">
    <property type="protein sequence ID" value="GGR17348.1"/>
    <property type="molecule type" value="Genomic_DNA"/>
</dbReference>
<dbReference type="Proteomes" id="UP000610303">
    <property type="component" value="Unassembled WGS sequence"/>
</dbReference>
<accession>A0A918CDY1</accession>
<gene>
    <name evidence="2" type="ORF">GCM10010196_07700</name>
</gene>
<name>A0A918CDY1_AGRME</name>
<evidence type="ECO:0000256" key="1">
    <source>
        <dbReference type="SAM" id="MobiDB-lite"/>
    </source>
</evidence>
<comment type="caution">
    <text evidence="2">The sequence shown here is derived from an EMBL/GenBank/DDBJ whole genome shotgun (WGS) entry which is preliminary data.</text>
</comment>
<evidence type="ECO:0000313" key="2">
    <source>
        <dbReference type="EMBL" id="GGR17348.1"/>
    </source>
</evidence>
<proteinExistence type="predicted"/>
<reference evidence="2" key="2">
    <citation type="submission" date="2020-09" db="EMBL/GenBank/DDBJ databases">
        <authorList>
            <person name="Sun Q."/>
            <person name="Ohkuma M."/>
        </authorList>
    </citation>
    <scope>NUCLEOTIDE SEQUENCE</scope>
    <source>
        <strain evidence="2">JCM 3346</strain>
    </source>
</reference>
<feature type="region of interest" description="Disordered" evidence="1">
    <location>
        <begin position="40"/>
        <end position="62"/>
    </location>
</feature>
<dbReference type="AlphaFoldDB" id="A0A918CDY1"/>
<protein>
    <submittedName>
        <fullName evidence="2">Uncharacterized protein</fullName>
    </submittedName>
</protein>
<keyword evidence="3" id="KW-1185">Reference proteome</keyword>
<organism evidence="2 3">
    <name type="scientific">Agromyces mediolanus</name>
    <name type="common">Corynebacterium mediolanum</name>
    <dbReference type="NCBI Taxonomy" id="41986"/>
    <lineage>
        <taxon>Bacteria</taxon>
        <taxon>Bacillati</taxon>
        <taxon>Actinomycetota</taxon>
        <taxon>Actinomycetes</taxon>
        <taxon>Micrococcales</taxon>
        <taxon>Microbacteriaceae</taxon>
        <taxon>Agromyces</taxon>
    </lineage>
</organism>
<sequence length="62" mass="6826">MIEYVTTGAPRPAALRMRVKAAGFVRGACARCSRMHSGQITPTGAGVWHSPHTVRPQRWHNT</sequence>
<reference evidence="2" key="1">
    <citation type="journal article" date="2014" name="Int. J. Syst. Evol. Microbiol.">
        <title>Complete genome sequence of Corynebacterium casei LMG S-19264T (=DSM 44701T), isolated from a smear-ripened cheese.</title>
        <authorList>
            <consortium name="US DOE Joint Genome Institute (JGI-PGF)"/>
            <person name="Walter F."/>
            <person name="Albersmeier A."/>
            <person name="Kalinowski J."/>
            <person name="Ruckert C."/>
        </authorList>
    </citation>
    <scope>NUCLEOTIDE SEQUENCE</scope>
    <source>
        <strain evidence="2">JCM 3346</strain>
    </source>
</reference>